<dbReference type="EMBL" id="CP043494">
    <property type="protein sequence ID" value="WNG51705.1"/>
    <property type="molecule type" value="Genomic_DNA"/>
</dbReference>
<dbReference type="RefSeq" id="WP_395811992.1">
    <property type="nucleotide sequence ID" value="NZ_CP043494.1"/>
</dbReference>
<dbReference type="Proteomes" id="UP001611383">
    <property type="component" value="Chromosome"/>
</dbReference>
<organism evidence="1 2">
    <name type="scientific">Archangium minus</name>
    <dbReference type="NCBI Taxonomy" id="83450"/>
    <lineage>
        <taxon>Bacteria</taxon>
        <taxon>Pseudomonadati</taxon>
        <taxon>Myxococcota</taxon>
        <taxon>Myxococcia</taxon>
        <taxon>Myxococcales</taxon>
        <taxon>Cystobacterineae</taxon>
        <taxon>Archangiaceae</taxon>
        <taxon>Archangium</taxon>
    </lineage>
</organism>
<accession>A0ABY9X8I5</accession>
<gene>
    <name evidence="1" type="ORF">F0U60_52055</name>
</gene>
<evidence type="ECO:0008006" key="3">
    <source>
        <dbReference type="Google" id="ProtNLM"/>
    </source>
</evidence>
<protein>
    <recommendedName>
        <fullName evidence="3">Lipoprotein</fullName>
    </recommendedName>
</protein>
<sequence>MRRLGPPSLLCAAFLLSACKSHPTETPPTPAPAPESAVASTPGYIRFTGLSLSLLEPVPPERCRWVRLGLEGTRAELFTFDGACERAELAWSHDGGKGAVLLSPHAEAPERAWVVDFASGQGIELALPRPGNTTDLGFNAEGHPIALVSPGMPQEPTQPAVARAFLHDGEGWRLLESKETAYEGEGAGSHALDATRTLGPITTLLGPDALPVTREVERGSVDLAALGNAVPTKRSGDNGEWGVTPTASGPLFSWKMYAEVPTSCMPLRWYEGTKLAEPERLALSADACFQLYLRDEVLLVSSDESARVYDLKQRKRLASADKALKTRFWPSPRPTPTTQASP</sequence>
<evidence type="ECO:0000313" key="2">
    <source>
        <dbReference type="Proteomes" id="UP001611383"/>
    </source>
</evidence>
<evidence type="ECO:0000313" key="1">
    <source>
        <dbReference type="EMBL" id="WNG51705.1"/>
    </source>
</evidence>
<proteinExistence type="predicted"/>
<reference evidence="1 2" key="1">
    <citation type="submission" date="2019-08" db="EMBL/GenBank/DDBJ databases">
        <title>Archangium and Cystobacter genomes.</title>
        <authorList>
            <person name="Chen I.-C.K."/>
            <person name="Wielgoss S."/>
        </authorList>
    </citation>
    <scope>NUCLEOTIDE SEQUENCE [LARGE SCALE GENOMIC DNA]</scope>
    <source>
        <strain evidence="1 2">Cbm 6</strain>
    </source>
</reference>
<keyword evidence="2" id="KW-1185">Reference proteome</keyword>
<dbReference type="PROSITE" id="PS51257">
    <property type="entry name" value="PROKAR_LIPOPROTEIN"/>
    <property type="match status" value="1"/>
</dbReference>
<name>A0ABY9X8I5_9BACT</name>